<comment type="catalytic activity">
    <reaction evidence="1">
        <text>chorismate = isochorismate</text>
        <dbReference type="Rhea" id="RHEA:18985"/>
        <dbReference type="ChEBI" id="CHEBI:29748"/>
        <dbReference type="ChEBI" id="CHEBI:29780"/>
        <dbReference type="EC" id="5.4.4.2"/>
    </reaction>
</comment>
<comment type="caution">
    <text evidence="7">The sequence shown here is derived from an EMBL/GenBank/DDBJ whole genome shotgun (WGS) entry which is preliminary data.</text>
</comment>
<accession>A0ABP9M472</accession>
<keyword evidence="8" id="KW-1185">Reference proteome</keyword>
<proteinExistence type="inferred from homology"/>
<name>A0ABP9M472_9BURK</name>
<dbReference type="PANTHER" id="PTHR42839:SF2">
    <property type="entry name" value="ISOCHORISMATE SYNTHASE ENTC"/>
    <property type="match status" value="1"/>
</dbReference>
<dbReference type="InterPro" id="IPR005801">
    <property type="entry name" value="ADC_synthase"/>
</dbReference>
<protein>
    <recommendedName>
        <fullName evidence="3">isochorismate synthase</fullName>
        <ecNumber evidence="3">5.4.4.2</ecNumber>
    </recommendedName>
    <alternativeName>
        <fullName evidence="5">Isochorismate mutase</fullName>
    </alternativeName>
</protein>
<sequence length="385" mass="42244">MNVLQMYEPHSALFASPMGTLLTYGSKKRQFFTNASGLLAQQARQLLRAHPEVEYMVGLLPFNTNQPAQLLIPEQAHYTKGYSYAKNTTYASTAIQHIQARPTAAVFEKQVEQALAALQQTPPLQKLVMARHLDLQLSQALDRTALLDALWQKNPKGYTYAIPLDNSTDPATFLGASPELLLRKQANRVYLNPLAGTALRDLADPEQDQRIAQQLQASAKDRHEHAIVIENILEALSPFCDHLTAAATPSLVSTATLWHLSTEIHGELKSPYADALTLALAVHPTPAVCGHPTLLARDLIESIESEHRGFFAGAVGWMNQAGDGEWAVAIRCAHYQNQQLRLSAGAGIVIGSDAQAERIETGNKLRTMLNALQIPDEQIQQGITQ</sequence>
<evidence type="ECO:0000256" key="1">
    <source>
        <dbReference type="ARBA" id="ARBA00000799"/>
    </source>
</evidence>
<reference evidence="8" key="1">
    <citation type="journal article" date="2019" name="Int. J. Syst. Evol. Microbiol.">
        <title>The Global Catalogue of Microorganisms (GCM) 10K type strain sequencing project: providing services to taxonomists for standard genome sequencing and annotation.</title>
        <authorList>
            <consortium name="The Broad Institute Genomics Platform"/>
            <consortium name="The Broad Institute Genome Sequencing Center for Infectious Disease"/>
            <person name="Wu L."/>
            <person name="Ma J."/>
        </authorList>
    </citation>
    <scope>NUCLEOTIDE SEQUENCE [LARGE SCALE GENOMIC DNA]</scope>
    <source>
        <strain evidence="8">JCM 18423</strain>
    </source>
</reference>
<dbReference type="NCBIfam" id="TIGR00543">
    <property type="entry name" value="isochor_syn"/>
    <property type="match status" value="1"/>
</dbReference>
<evidence type="ECO:0000256" key="4">
    <source>
        <dbReference type="ARBA" id="ARBA00023235"/>
    </source>
</evidence>
<evidence type="ECO:0000256" key="3">
    <source>
        <dbReference type="ARBA" id="ARBA00012824"/>
    </source>
</evidence>
<evidence type="ECO:0000256" key="2">
    <source>
        <dbReference type="ARBA" id="ARBA00005297"/>
    </source>
</evidence>
<evidence type="ECO:0000313" key="8">
    <source>
        <dbReference type="Proteomes" id="UP001500227"/>
    </source>
</evidence>
<comment type="similarity">
    <text evidence="2">Belongs to the isochorismate synthase family.</text>
</comment>
<dbReference type="PANTHER" id="PTHR42839">
    <property type="entry name" value="ISOCHORISMATE SYNTHASE ENTC"/>
    <property type="match status" value="1"/>
</dbReference>
<organism evidence="7 8">
    <name type="scientific">Paenalcaligenes hermetiae</name>
    <dbReference type="NCBI Taxonomy" id="1157987"/>
    <lineage>
        <taxon>Bacteria</taxon>
        <taxon>Pseudomonadati</taxon>
        <taxon>Pseudomonadota</taxon>
        <taxon>Betaproteobacteria</taxon>
        <taxon>Burkholderiales</taxon>
        <taxon>Alcaligenaceae</taxon>
        <taxon>Paenalcaligenes</taxon>
    </lineage>
</organism>
<evidence type="ECO:0000259" key="6">
    <source>
        <dbReference type="Pfam" id="PF00425"/>
    </source>
</evidence>
<dbReference type="InterPro" id="IPR004561">
    <property type="entry name" value="IsoChor_synthase"/>
</dbReference>
<dbReference type="InterPro" id="IPR015890">
    <property type="entry name" value="Chorismate_C"/>
</dbReference>
<gene>
    <name evidence="7" type="primary">dhbC</name>
    <name evidence="7" type="ORF">GCM10023337_14600</name>
</gene>
<dbReference type="EC" id="5.4.4.2" evidence="3"/>
<dbReference type="Pfam" id="PF00425">
    <property type="entry name" value="Chorismate_bind"/>
    <property type="match status" value="1"/>
</dbReference>
<dbReference type="Proteomes" id="UP001500227">
    <property type="component" value="Unassembled WGS sequence"/>
</dbReference>
<dbReference type="EMBL" id="BAABKD010000009">
    <property type="protein sequence ID" value="GAA5090373.1"/>
    <property type="molecule type" value="Genomic_DNA"/>
</dbReference>
<dbReference type="SUPFAM" id="SSF56322">
    <property type="entry name" value="ADC synthase"/>
    <property type="match status" value="1"/>
</dbReference>
<feature type="domain" description="Chorismate-utilising enzyme C-terminal" evidence="6">
    <location>
        <begin position="105"/>
        <end position="364"/>
    </location>
</feature>
<evidence type="ECO:0000256" key="5">
    <source>
        <dbReference type="ARBA" id="ARBA00041564"/>
    </source>
</evidence>
<evidence type="ECO:0000313" key="7">
    <source>
        <dbReference type="EMBL" id="GAA5090373.1"/>
    </source>
</evidence>
<dbReference type="Gene3D" id="3.60.120.10">
    <property type="entry name" value="Anthranilate synthase"/>
    <property type="match status" value="1"/>
</dbReference>
<keyword evidence="4" id="KW-0413">Isomerase</keyword>